<accession>A0A396BUS2</accession>
<proteinExistence type="predicted"/>
<dbReference type="EMBL" id="QRJE01000032">
    <property type="protein sequence ID" value="RHH07889.1"/>
    <property type="molecule type" value="Genomic_DNA"/>
</dbReference>
<organism evidence="1 2">
    <name type="scientific">Bacteroides fragilis</name>
    <dbReference type="NCBI Taxonomy" id="817"/>
    <lineage>
        <taxon>Bacteria</taxon>
        <taxon>Pseudomonadati</taxon>
        <taxon>Bacteroidota</taxon>
        <taxon>Bacteroidia</taxon>
        <taxon>Bacteroidales</taxon>
        <taxon>Bacteroidaceae</taxon>
        <taxon>Bacteroides</taxon>
    </lineage>
</organism>
<reference evidence="1 2" key="1">
    <citation type="submission" date="2018-08" db="EMBL/GenBank/DDBJ databases">
        <title>A genome reference for cultivated species of the human gut microbiota.</title>
        <authorList>
            <person name="Zou Y."/>
            <person name="Xue W."/>
            <person name="Luo G."/>
        </authorList>
    </citation>
    <scope>NUCLEOTIDE SEQUENCE [LARGE SCALE GENOMIC DNA]</scope>
    <source>
        <strain evidence="1 2">AM18-6</strain>
    </source>
</reference>
<dbReference type="AlphaFoldDB" id="A0A396BUS2"/>
<evidence type="ECO:0000313" key="2">
    <source>
        <dbReference type="Proteomes" id="UP000266644"/>
    </source>
</evidence>
<dbReference type="Proteomes" id="UP000266644">
    <property type="component" value="Unassembled WGS sequence"/>
</dbReference>
<name>A0A396BUS2_BACFG</name>
<dbReference type="RefSeq" id="WP_122330573.1">
    <property type="nucleotide sequence ID" value="NZ_JAQDYY010000019.1"/>
</dbReference>
<protein>
    <recommendedName>
        <fullName evidence="3">ATP-grasp domain-containing protein</fullName>
    </recommendedName>
</protein>
<comment type="caution">
    <text evidence="1">The sequence shown here is derived from an EMBL/GenBank/DDBJ whole genome shotgun (WGS) entry which is preliminary data.</text>
</comment>
<sequence length="275" mass="31367">MTSKIGFLYLGDRYKEEEKIVATNFVTIRLTSVTEVNGNVSKLKKCDYVFLRGGKYQQADYEKIYNLLKKNEINVTSSAASYKIANSAMLYSELLGIKAPSLYVFSAKQTDDEIISSFGENVNFPLFVRSEKESAAKYVGVNGCVVLENNSELFKMALANLRNNVKDIKEIIFKQVIPIKQFDNKRNLEYRAIIFRGKLICFDYEETLPNPSDYDLDKFVAEVSLDLFRRGFDGGFFMDFAIKKEGGFFAVECKDLINGTIKNIDEFIRGLKKNC</sequence>
<evidence type="ECO:0008006" key="3">
    <source>
        <dbReference type="Google" id="ProtNLM"/>
    </source>
</evidence>
<evidence type="ECO:0000313" key="1">
    <source>
        <dbReference type="EMBL" id="RHH07889.1"/>
    </source>
</evidence>
<gene>
    <name evidence="1" type="ORF">DW228_18320</name>
</gene>